<reference evidence="2 3" key="1">
    <citation type="submission" date="2022-02" db="EMBL/GenBank/DDBJ databases">
        <title>Genome of Erysipelotrichaceae sp. nov. NSJ-176 isolated from human feces.</title>
        <authorList>
            <person name="Abdugheni R."/>
        </authorList>
    </citation>
    <scope>NUCLEOTIDE SEQUENCE [LARGE SCALE GENOMIC DNA]</scope>
    <source>
        <strain evidence="2 3">NSJ-176</strain>
    </source>
</reference>
<evidence type="ECO:0008006" key="4">
    <source>
        <dbReference type="Google" id="ProtNLM"/>
    </source>
</evidence>
<evidence type="ECO:0000256" key="1">
    <source>
        <dbReference type="SAM" id="Phobius"/>
    </source>
</evidence>
<keyword evidence="1" id="KW-0812">Transmembrane</keyword>
<name>A0ABS9RA18_9FIRM</name>
<keyword evidence="3" id="KW-1185">Reference proteome</keyword>
<accession>A0ABS9RA18</accession>
<dbReference type="RefSeq" id="WP_199483574.1">
    <property type="nucleotide sequence ID" value="NZ_JAKVPQ010000013.1"/>
</dbReference>
<gene>
    <name evidence="2" type="ORF">LQE99_15440</name>
</gene>
<feature type="transmembrane region" description="Helical" evidence="1">
    <location>
        <begin position="36"/>
        <end position="55"/>
    </location>
</feature>
<comment type="caution">
    <text evidence="2">The sequence shown here is derived from an EMBL/GenBank/DDBJ whole genome shotgun (WGS) entry which is preliminary data.</text>
</comment>
<protein>
    <recommendedName>
        <fullName evidence="4">Permease</fullName>
    </recommendedName>
</protein>
<dbReference type="EMBL" id="JAKVPQ010000013">
    <property type="protein sequence ID" value="MCH4286511.1"/>
    <property type="molecule type" value="Genomic_DNA"/>
</dbReference>
<proteinExistence type="predicted"/>
<keyword evidence="1" id="KW-0472">Membrane</keyword>
<dbReference type="Proteomes" id="UP001202402">
    <property type="component" value="Unassembled WGS sequence"/>
</dbReference>
<sequence length="56" mass="6373">MQIAVFISTLTMVGIVSLPMEIKYLGRKTAILRNTLSFLFAFLTAWIMGLCLSWNF</sequence>
<organism evidence="2 3">
    <name type="scientific">Amedibacillus hominis</name>
    <dbReference type="NCBI Taxonomy" id="2897776"/>
    <lineage>
        <taxon>Bacteria</taxon>
        <taxon>Bacillati</taxon>
        <taxon>Bacillota</taxon>
        <taxon>Erysipelotrichia</taxon>
        <taxon>Erysipelotrichales</taxon>
        <taxon>Erysipelotrichaceae</taxon>
        <taxon>Amedibacillus</taxon>
    </lineage>
</organism>
<evidence type="ECO:0000313" key="3">
    <source>
        <dbReference type="Proteomes" id="UP001202402"/>
    </source>
</evidence>
<evidence type="ECO:0000313" key="2">
    <source>
        <dbReference type="EMBL" id="MCH4286511.1"/>
    </source>
</evidence>
<keyword evidence="1" id="KW-1133">Transmembrane helix</keyword>